<dbReference type="EMBL" id="CAFBOV010000026">
    <property type="protein sequence ID" value="CAB4990518.1"/>
    <property type="molecule type" value="Genomic_DNA"/>
</dbReference>
<evidence type="ECO:0000313" key="1">
    <source>
        <dbReference type="EMBL" id="CAB4990518.1"/>
    </source>
</evidence>
<protein>
    <submittedName>
        <fullName evidence="1">Unannotated protein</fullName>
    </submittedName>
</protein>
<name>A0A6J7NDG2_9ZZZZ</name>
<gene>
    <name evidence="1" type="ORF">UFOPK4020_00226</name>
</gene>
<accession>A0A6J7NDG2</accession>
<proteinExistence type="predicted"/>
<organism evidence="1">
    <name type="scientific">freshwater metagenome</name>
    <dbReference type="NCBI Taxonomy" id="449393"/>
    <lineage>
        <taxon>unclassified sequences</taxon>
        <taxon>metagenomes</taxon>
        <taxon>ecological metagenomes</taxon>
    </lineage>
</organism>
<reference evidence="1" key="1">
    <citation type="submission" date="2020-05" db="EMBL/GenBank/DDBJ databases">
        <authorList>
            <person name="Chiriac C."/>
            <person name="Salcher M."/>
            <person name="Ghai R."/>
            <person name="Kavagutti S V."/>
        </authorList>
    </citation>
    <scope>NUCLEOTIDE SEQUENCE</scope>
</reference>
<dbReference type="AlphaFoldDB" id="A0A6J7NDG2"/>
<sequence length="116" mass="12178">MSPTKKFGLKPLAPFITTLAKIDIQGVKASAAVANIATLTNISFRTFASALNARTVVTNRKTIKNVNAQPSTPARPVTRTMNAAASAEIEKVTTVPSCSPRVRFHGVVGIGIAVDC</sequence>